<dbReference type="InterPro" id="IPR050727">
    <property type="entry name" value="GH43_arabinanases"/>
</dbReference>
<name>K9E4G9_9BACE</name>
<dbReference type="PANTHER" id="PTHR43301">
    <property type="entry name" value="ARABINAN ENDO-1,5-ALPHA-L-ARABINOSIDASE"/>
    <property type="match status" value="1"/>
</dbReference>
<dbReference type="PATRIC" id="fig|742727.4.peg.2102"/>
<dbReference type="PANTHER" id="PTHR43301:SF3">
    <property type="entry name" value="ARABINAN ENDO-1,5-ALPHA-L-ARABINOSIDASE A-RELATED"/>
    <property type="match status" value="1"/>
</dbReference>
<dbReference type="InterPro" id="IPR023296">
    <property type="entry name" value="Glyco_hydro_beta-prop_sf"/>
</dbReference>
<accession>K9E4G9</accession>
<evidence type="ECO:0008006" key="4">
    <source>
        <dbReference type="Google" id="ProtNLM"/>
    </source>
</evidence>
<organism evidence="2 3">
    <name type="scientific">Bacteroides oleiciplenus YIT 12058</name>
    <dbReference type="NCBI Taxonomy" id="742727"/>
    <lineage>
        <taxon>Bacteria</taxon>
        <taxon>Pseudomonadati</taxon>
        <taxon>Bacteroidota</taxon>
        <taxon>Bacteroidia</taxon>
        <taxon>Bacteroidales</taxon>
        <taxon>Bacteroidaceae</taxon>
        <taxon>Bacteroides</taxon>
    </lineage>
</organism>
<dbReference type="EMBL" id="ADLF01000009">
    <property type="protein sequence ID" value="EKU90651.1"/>
    <property type="molecule type" value="Genomic_DNA"/>
</dbReference>
<proteinExistence type="predicted"/>
<keyword evidence="3" id="KW-1185">Reference proteome</keyword>
<feature type="signal peptide" evidence="1">
    <location>
        <begin position="1"/>
        <end position="22"/>
    </location>
</feature>
<dbReference type="HOGENOM" id="CLU_893348_0_0_10"/>
<protein>
    <recommendedName>
        <fullName evidence="4">Glycosyl hydrolase family 32 N-terminal domain-containing protein</fullName>
    </recommendedName>
</protein>
<keyword evidence="1" id="KW-0732">Signal</keyword>
<dbReference type="Gene3D" id="2.115.10.20">
    <property type="entry name" value="Glycosyl hydrolase domain, family 43"/>
    <property type="match status" value="1"/>
</dbReference>
<dbReference type="AlphaFoldDB" id="K9E4G9"/>
<reference evidence="2 3" key="1">
    <citation type="submission" date="2012-09" db="EMBL/GenBank/DDBJ databases">
        <title>The Genome Sequence of Bacteroides oleiciplenus YIT 12058.</title>
        <authorList>
            <consortium name="The Broad Institute Genome Sequencing Platform"/>
            <person name="Earl A."/>
            <person name="Ward D."/>
            <person name="Feldgarden M."/>
            <person name="Gevers D."/>
            <person name="Morotomi M."/>
            <person name="Walker B."/>
            <person name="Young S.K."/>
            <person name="Zeng Q."/>
            <person name="Gargeya S."/>
            <person name="Fitzgerald M."/>
            <person name="Haas B."/>
            <person name="Abouelleil A."/>
            <person name="Alvarado L."/>
            <person name="Arachchi H.M."/>
            <person name="Berlin A.M."/>
            <person name="Chapman S.B."/>
            <person name="Goldberg J."/>
            <person name="Griggs A."/>
            <person name="Gujja S."/>
            <person name="Hansen M."/>
            <person name="Howarth C."/>
            <person name="Imamovic A."/>
            <person name="Larimer J."/>
            <person name="McCowen C."/>
            <person name="Montmayeur A."/>
            <person name="Murphy C."/>
            <person name="Neiman D."/>
            <person name="Pearson M."/>
            <person name="Priest M."/>
            <person name="Roberts A."/>
            <person name="Saif S."/>
            <person name="Shea T."/>
            <person name="Sisk P."/>
            <person name="Sykes S."/>
            <person name="Wortman J."/>
            <person name="Nusbaum C."/>
            <person name="Birren B."/>
        </authorList>
    </citation>
    <scope>NUCLEOTIDE SEQUENCE [LARGE SCALE GENOMIC DNA]</scope>
    <source>
        <strain evidence="2 3">YIT 12058</strain>
    </source>
</reference>
<dbReference type="STRING" id="742727.HMPREF9447_02069"/>
<dbReference type="Proteomes" id="UP000009872">
    <property type="component" value="Unassembled WGS sequence"/>
</dbReference>
<gene>
    <name evidence="2" type="ORF">HMPREF9447_02069</name>
</gene>
<evidence type="ECO:0000313" key="2">
    <source>
        <dbReference type="EMBL" id="EKU90651.1"/>
    </source>
</evidence>
<dbReference type="SUPFAM" id="SSF75005">
    <property type="entry name" value="Arabinanase/levansucrase/invertase"/>
    <property type="match status" value="1"/>
</dbReference>
<comment type="caution">
    <text evidence="2">The sequence shown here is derived from an EMBL/GenBank/DDBJ whole genome shotgun (WGS) entry which is preliminary data.</text>
</comment>
<dbReference type="CDD" id="cd08984">
    <property type="entry name" value="GH43-like"/>
    <property type="match status" value="1"/>
</dbReference>
<dbReference type="eggNOG" id="COG1621">
    <property type="taxonomic scope" value="Bacteria"/>
</dbReference>
<sequence length="356" mass="40415">MKMKRLLLMLMIGCGLTLGIIADAEAQSAAKEVLRIPKAPLFRDPIHDGAADPMVIYNEQEKAWYMFYTNRRANVSTQGTNWCYGTSIGVAASTDNGKNWEYVGALDLEFERGKNTFWAPHVVYDKGVYHLFVTYIRGIHESWSGIGKIAHYTSKNLWDWKLCGLIPLANNDALLDATVYKKPDGKWGMWYKNSRIGYTVEAVSDDLYHWKNVSGITIGDVPHEAPFVFYYKQYYWMLIDQWNGFGVYRSADAEKWEKQSVILGKKGERKDDNVRASHPGVVVAGDKAYVFYFTHPGWEKEGGWGDETGKLDEAGVLPYIYRRSSIQVAELKVNGAGVMTCDRDTPFDFYLPNASN</sequence>
<evidence type="ECO:0000313" key="3">
    <source>
        <dbReference type="Proteomes" id="UP000009872"/>
    </source>
</evidence>
<feature type="chain" id="PRO_5003927060" description="Glycosyl hydrolase family 32 N-terminal domain-containing protein" evidence="1">
    <location>
        <begin position="23"/>
        <end position="356"/>
    </location>
</feature>
<evidence type="ECO:0000256" key="1">
    <source>
        <dbReference type="SAM" id="SignalP"/>
    </source>
</evidence>